<feature type="transmembrane region" description="Helical" evidence="6">
    <location>
        <begin position="111"/>
        <end position="133"/>
    </location>
</feature>
<feature type="transmembrane region" description="Helical" evidence="6">
    <location>
        <begin position="167"/>
        <end position="189"/>
    </location>
</feature>
<feature type="transmembrane region" description="Helical" evidence="6">
    <location>
        <begin position="78"/>
        <end position="99"/>
    </location>
</feature>
<feature type="transmembrane region" description="Helical" evidence="6">
    <location>
        <begin position="12"/>
        <end position="33"/>
    </location>
</feature>
<feature type="transmembrane region" description="Helical" evidence="6">
    <location>
        <begin position="140"/>
        <end position="161"/>
    </location>
</feature>
<evidence type="ECO:0000256" key="3">
    <source>
        <dbReference type="ARBA" id="ARBA00022692"/>
    </source>
</evidence>
<gene>
    <name evidence="7" type="ORF">ENV67_03815</name>
</gene>
<protein>
    <submittedName>
        <fullName evidence="7">Uncharacterized protein</fullName>
    </submittedName>
</protein>
<dbReference type="EMBL" id="DTHG01000045">
    <property type="protein sequence ID" value="HGW91650.1"/>
    <property type="molecule type" value="Genomic_DNA"/>
</dbReference>
<dbReference type="InterPro" id="IPR002797">
    <property type="entry name" value="Polysacc_synth"/>
</dbReference>
<comment type="subcellular location">
    <subcellularLocation>
        <location evidence="1">Cell membrane</location>
        <topology evidence="1">Multi-pass membrane protein</topology>
    </subcellularLocation>
</comment>
<comment type="caution">
    <text evidence="7">The sequence shown here is derived from an EMBL/GenBank/DDBJ whole genome shotgun (WGS) entry which is preliminary data.</text>
</comment>
<dbReference type="PANTHER" id="PTHR30250">
    <property type="entry name" value="PST FAMILY PREDICTED COLANIC ACID TRANSPORTER"/>
    <property type="match status" value="1"/>
</dbReference>
<sequence>MRKDLRNIIKNFIGGNILSILYILIGIITARVLGPEGKGSLVSALYWPQMLGWIFNFGLGYSNTLFISKDRKKLREVFSNSLFLSFFAGIIAIIIGYLLVPFLIKENNIKYIVKIGLLSIPFSILGDYLIWILNGMENYALFNLIRIAHPAFYLVLLLIFLKNLNVINAFIFSLFSSIVITLILCIFFLKKLHFKLSINLKLLFESLKYGLQSHLTHFAILGNKRADQGILIALVSPSLIAFYSMAVNISEMLLQISNAISLTIIPSISTLEEGEAFKKIKKRIKYSAIFLFLGGLILFFSAKYIINILYGDKFLPSLLPLRILLPATIFLGISEIIEAGLRGRGKPLYPSISQIITFFTNVILLIFLVPKLNIIGAAIASNISYFLLFIIDFIFILTFYKK</sequence>
<evidence type="ECO:0000256" key="2">
    <source>
        <dbReference type="ARBA" id="ARBA00022475"/>
    </source>
</evidence>
<evidence type="ECO:0000256" key="5">
    <source>
        <dbReference type="ARBA" id="ARBA00023136"/>
    </source>
</evidence>
<dbReference type="PANTHER" id="PTHR30250:SF11">
    <property type="entry name" value="O-ANTIGEN TRANSPORTER-RELATED"/>
    <property type="match status" value="1"/>
</dbReference>
<proteinExistence type="predicted"/>
<accession>A0A7C4UFW8</accession>
<reference evidence="7" key="1">
    <citation type="journal article" date="2020" name="mSystems">
        <title>Genome- and Community-Level Interaction Insights into Carbon Utilization and Element Cycling Functions of Hydrothermarchaeota in Hydrothermal Sediment.</title>
        <authorList>
            <person name="Zhou Z."/>
            <person name="Liu Y."/>
            <person name="Xu W."/>
            <person name="Pan J."/>
            <person name="Luo Z.H."/>
            <person name="Li M."/>
        </authorList>
    </citation>
    <scope>NUCLEOTIDE SEQUENCE [LARGE SCALE GENOMIC DNA]</scope>
    <source>
        <strain evidence="7">SpSt-780</strain>
    </source>
</reference>
<dbReference type="AlphaFoldDB" id="A0A7C4UFW8"/>
<dbReference type="GO" id="GO:0005886">
    <property type="term" value="C:plasma membrane"/>
    <property type="evidence" value="ECO:0007669"/>
    <property type="project" value="UniProtKB-SubCell"/>
</dbReference>
<evidence type="ECO:0000313" key="7">
    <source>
        <dbReference type="EMBL" id="HGW91650.1"/>
    </source>
</evidence>
<name>A0A7C4UFW8_UNCW3</name>
<evidence type="ECO:0000256" key="1">
    <source>
        <dbReference type="ARBA" id="ARBA00004651"/>
    </source>
</evidence>
<dbReference type="InterPro" id="IPR050833">
    <property type="entry name" value="Poly_Biosynth_Transport"/>
</dbReference>
<keyword evidence="5 6" id="KW-0472">Membrane</keyword>
<organism evidence="7">
    <name type="scientific">candidate division WOR-3 bacterium</name>
    <dbReference type="NCBI Taxonomy" id="2052148"/>
    <lineage>
        <taxon>Bacteria</taxon>
        <taxon>Bacteria division WOR-3</taxon>
    </lineage>
</organism>
<evidence type="ECO:0000256" key="6">
    <source>
        <dbReference type="SAM" id="Phobius"/>
    </source>
</evidence>
<keyword evidence="3 6" id="KW-0812">Transmembrane</keyword>
<keyword evidence="4 6" id="KW-1133">Transmembrane helix</keyword>
<feature type="transmembrane region" description="Helical" evidence="6">
    <location>
        <begin position="318"/>
        <end position="337"/>
    </location>
</feature>
<feature type="transmembrane region" description="Helical" evidence="6">
    <location>
        <begin position="349"/>
        <end position="368"/>
    </location>
</feature>
<feature type="transmembrane region" description="Helical" evidence="6">
    <location>
        <begin position="284"/>
        <end position="306"/>
    </location>
</feature>
<keyword evidence="2" id="KW-1003">Cell membrane</keyword>
<dbReference type="Pfam" id="PF01943">
    <property type="entry name" value="Polysacc_synt"/>
    <property type="match status" value="1"/>
</dbReference>
<evidence type="ECO:0000256" key="4">
    <source>
        <dbReference type="ARBA" id="ARBA00022989"/>
    </source>
</evidence>
<feature type="transmembrane region" description="Helical" evidence="6">
    <location>
        <begin position="374"/>
        <end position="400"/>
    </location>
</feature>
<feature type="transmembrane region" description="Helical" evidence="6">
    <location>
        <begin position="45"/>
        <end position="66"/>
    </location>
</feature>